<accession>A0A809R5A7</accession>
<dbReference type="PIRSF" id="PIRSF001365">
    <property type="entry name" value="DHDPS"/>
    <property type="match status" value="1"/>
</dbReference>
<evidence type="ECO:0000256" key="4">
    <source>
        <dbReference type="PIRNR" id="PIRNR001365"/>
    </source>
</evidence>
<gene>
    <name evidence="7" type="ORF">NPRO_03680</name>
</gene>
<proteinExistence type="inferred from homology"/>
<dbReference type="PROSITE" id="PS00666">
    <property type="entry name" value="DHDPS_2"/>
    <property type="match status" value="1"/>
</dbReference>
<feature type="active site" description="Schiff-base intermediate with substrate" evidence="5">
    <location>
        <position position="161"/>
    </location>
</feature>
<protein>
    <submittedName>
        <fullName evidence="7">Dihydrodipicolinate synthase</fullName>
    </submittedName>
</protein>
<comment type="similarity">
    <text evidence="1 4">Belongs to the DapA family.</text>
</comment>
<dbReference type="PRINTS" id="PR00146">
    <property type="entry name" value="DHPICSNTHASE"/>
</dbReference>
<dbReference type="KEGG" id="npy:NPRO_03680"/>
<evidence type="ECO:0000313" key="8">
    <source>
        <dbReference type="Proteomes" id="UP000662873"/>
    </source>
</evidence>
<evidence type="ECO:0000313" key="7">
    <source>
        <dbReference type="EMBL" id="BBO22773.1"/>
    </source>
</evidence>
<dbReference type="InterPro" id="IPR002220">
    <property type="entry name" value="DapA-like"/>
</dbReference>
<dbReference type="Pfam" id="PF00701">
    <property type="entry name" value="DHDPS"/>
    <property type="match status" value="1"/>
</dbReference>
<dbReference type="SMART" id="SM01130">
    <property type="entry name" value="DHDPS"/>
    <property type="match status" value="1"/>
</dbReference>
<evidence type="ECO:0000256" key="1">
    <source>
        <dbReference type="ARBA" id="ARBA00007592"/>
    </source>
</evidence>
<feature type="binding site" evidence="6">
    <location>
        <position position="204"/>
    </location>
    <ligand>
        <name>pyruvate</name>
        <dbReference type="ChEBI" id="CHEBI:15361"/>
    </ligand>
</feature>
<keyword evidence="3" id="KW-0704">Schiff base</keyword>
<dbReference type="PANTHER" id="PTHR12128">
    <property type="entry name" value="DIHYDRODIPICOLINATE SYNTHASE"/>
    <property type="match status" value="1"/>
</dbReference>
<feature type="active site" description="Proton donor/acceptor" evidence="5">
    <location>
        <position position="133"/>
    </location>
</feature>
<evidence type="ECO:0000256" key="3">
    <source>
        <dbReference type="ARBA" id="ARBA00023270"/>
    </source>
</evidence>
<dbReference type="GO" id="GO:0008840">
    <property type="term" value="F:4-hydroxy-tetrahydrodipicolinate synthase activity"/>
    <property type="evidence" value="ECO:0007669"/>
    <property type="project" value="TreeGrafter"/>
</dbReference>
<dbReference type="AlphaFoldDB" id="A0A809R5A7"/>
<dbReference type="InterPro" id="IPR013785">
    <property type="entry name" value="Aldolase_TIM"/>
</dbReference>
<dbReference type="Proteomes" id="UP000662873">
    <property type="component" value="Chromosome"/>
</dbReference>
<reference evidence="7" key="1">
    <citation type="journal article" name="DNA Res.">
        <title>The physiological potential of anammox bacteria as revealed by their core genome structure.</title>
        <authorList>
            <person name="Okubo T."/>
            <person name="Toyoda A."/>
            <person name="Fukuhara K."/>
            <person name="Uchiyama I."/>
            <person name="Harigaya Y."/>
            <person name="Kuroiwa M."/>
            <person name="Suzuki T."/>
            <person name="Murakami Y."/>
            <person name="Suwa Y."/>
            <person name="Takami H."/>
        </authorList>
    </citation>
    <scope>NUCLEOTIDE SEQUENCE</scope>
    <source>
        <strain evidence="7">317325-2</strain>
    </source>
</reference>
<dbReference type="EMBL" id="AP021858">
    <property type="protein sequence ID" value="BBO22773.1"/>
    <property type="molecule type" value="Genomic_DNA"/>
</dbReference>
<dbReference type="Gene3D" id="3.20.20.70">
    <property type="entry name" value="Aldolase class I"/>
    <property type="match status" value="1"/>
</dbReference>
<evidence type="ECO:0000256" key="5">
    <source>
        <dbReference type="PIRSR" id="PIRSR001365-1"/>
    </source>
</evidence>
<evidence type="ECO:0000256" key="6">
    <source>
        <dbReference type="PIRSR" id="PIRSR001365-2"/>
    </source>
</evidence>
<organism evidence="7 8">
    <name type="scientific">Candidatus Nitrosymbiomonas proteolyticus</name>
    <dbReference type="NCBI Taxonomy" id="2608984"/>
    <lineage>
        <taxon>Bacteria</taxon>
        <taxon>Bacillati</taxon>
        <taxon>Armatimonadota</taxon>
        <taxon>Armatimonadota incertae sedis</taxon>
        <taxon>Candidatus Nitrosymbiomonas</taxon>
    </lineage>
</organism>
<dbReference type="InterPro" id="IPR020625">
    <property type="entry name" value="Schiff_base-form_aldolases_AS"/>
</dbReference>
<evidence type="ECO:0000256" key="2">
    <source>
        <dbReference type="ARBA" id="ARBA00023239"/>
    </source>
</evidence>
<name>A0A809R5A7_9BACT</name>
<dbReference type="SUPFAM" id="SSF51569">
    <property type="entry name" value="Aldolase"/>
    <property type="match status" value="1"/>
</dbReference>
<dbReference type="PANTHER" id="PTHR12128:SF66">
    <property type="entry name" value="4-HYDROXY-2-OXOGLUTARATE ALDOLASE, MITOCHONDRIAL"/>
    <property type="match status" value="1"/>
</dbReference>
<dbReference type="CDD" id="cd00408">
    <property type="entry name" value="DHDPS-like"/>
    <property type="match status" value="1"/>
</dbReference>
<keyword evidence="2 4" id="KW-0456">Lyase</keyword>
<dbReference type="GO" id="GO:0044281">
    <property type="term" value="P:small molecule metabolic process"/>
    <property type="evidence" value="ECO:0007669"/>
    <property type="project" value="UniProtKB-ARBA"/>
</dbReference>
<sequence>MLKPGVYPAAVTPFGLKGEVDGASLAKLLAYFESAGCQGCAVGGSNGEGYSLIAREKKELLESQAAAWRNLKPILGVATSSIEECAWLCRRAEELGAVPLVMAPGYYPHATEELLHRWFLSVLDRSTFPLLLYNFPQRAGAEISPQLLKSLTHHPNLLGIKDSSGRADNLGEFREVLTSPEHRLFVGDETLLGDALAAGWHGTISGAANVIPEWLSSVVSEYFEGSRPSALAKFEYVLPCIQAIRKAPQPGCHKAILKARGILEHSSMRPPLTEPSQEEIDRVEAAVRALEGKEPVSVPRPPDSP</sequence>